<dbReference type="InterPro" id="IPR026716">
    <property type="entry name" value="PBIR1/2/3"/>
</dbReference>
<feature type="region of interest" description="Disordered" evidence="2">
    <location>
        <begin position="77"/>
        <end position="109"/>
    </location>
</feature>
<dbReference type="Proteomes" id="UP001235939">
    <property type="component" value="Chromosome 13"/>
</dbReference>
<feature type="compositionally biased region" description="Polar residues" evidence="2">
    <location>
        <begin position="151"/>
        <end position="174"/>
    </location>
</feature>
<name>A0ABY6L8K9_9ARAC</name>
<comment type="similarity">
    <text evidence="1">Belongs to the FAM122 family.</text>
</comment>
<gene>
    <name evidence="3" type="ORF">LAZ67_13003098</name>
</gene>
<feature type="compositionally biased region" description="Pro residues" evidence="2">
    <location>
        <begin position="98"/>
        <end position="109"/>
    </location>
</feature>
<accession>A0ABY6L8K9</accession>
<organism evidence="3 4">
    <name type="scientific">Cordylochernes scorpioides</name>
    <dbReference type="NCBI Taxonomy" id="51811"/>
    <lineage>
        <taxon>Eukaryota</taxon>
        <taxon>Metazoa</taxon>
        <taxon>Ecdysozoa</taxon>
        <taxon>Arthropoda</taxon>
        <taxon>Chelicerata</taxon>
        <taxon>Arachnida</taxon>
        <taxon>Pseudoscorpiones</taxon>
        <taxon>Cheliferoidea</taxon>
        <taxon>Chernetidae</taxon>
        <taxon>Cordylochernes</taxon>
    </lineage>
</organism>
<dbReference type="PANTHER" id="PTHR22227">
    <property type="entry name" value="FAMILY WITH SEQUENCE SIMILARITY 122B ISOFORM X1"/>
    <property type="match status" value="1"/>
</dbReference>
<feature type="region of interest" description="Disordered" evidence="2">
    <location>
        <begin position="151"/>
        <end position="220"/>
    </location>
</feature>
<dbReference type="EMBL" id="CP092875">
    <property type="protein sequence ID" value="UYV76228.1"/>
    <property type="molecule type" value="Genomic_DNA"/>
</dbReference>
<dbReference type="PANTHER" id="PTHR22227:SF6">
    <property type="entry name" value="FAMILY WITH SEQUENCE SIMILARITY 122B ISOFORM X1"/>
    <property type="match status" value="1"/>
</dbReference>
<reference evidence="3 4" key="1">
    <citation type="submission" date="2022-01" db="EMBL/GenBank/DDBJ databases">
        <title>A chromosomal length assembly of Cordylochernes scorpioides.</title>
        <authorList>
            <person name="Zeh D."/>
            <person name="Zeh J."/>
        </authorList>
    </citation>
    <scope>NUCLEOTIDE SEQUENCE [LARGE SCALE GENOMIC DNA]</scope>
    <source>
        <strain evidence="3">IN4F17</strain>
        <tissue evidence="3">Whole Body</tissue>
    </source>
</reference>
<evidence type="ECO:0000256" key="1">
    <source>
        <dbReference type="ARBA" id="ARBA00006725"/>
    </source>
</evidence>
<protein>
    <submittedName>
        <fullName evidence="3">FAM122B</fullName>
    </submittedName>
</protein>
<sequence>MRSKNFHSPAVCVGVTDCMSCGRETQSKLQMSQSWEDLTLGDRCPLTRELLNSKNGLKPHAVDCLMVSQSCGSRRSPCPLPEDTRGVVPSQTPFTSSPHPPCSPVGVSPPPLVPRPPPVAKEQAVLKAEVSYRMCVWQQCFSPSTCQAVRASPFSQSSPSPTRKTFATRRSQSPIAIRPSNFPVKRKFEPDGSGTDQMDSLGSPAKRSHPSDGLTHPLAH</sequence>
<keyword evidence="4" id="KW-1185">Reference proteome</keyword>
<evidence type="ECO:0000313" key="3">
    <source>
        <dbReference type="EMBL" id="UYV76228.1"/>
    </source>
</evidence>
<evidence type="ECO:0000256" key="2">
    <source>
        <dbReference type="SAM" id="MobiDB-lite"/>
    </source>
</evidence>
<feature type="non-terminal residue" evidence="3">
    <location>
        <position position="1"/>
    </location>
</feature>
<proteinExistence type="inferred from homology"/>
<evidence type="ECO:0000313" key="4">
    <source>
        <dbReference type="Proteomes" id="UP001235939"/>
    </source>
</evidence>